<evidence type="ECO:0000313" key="6">
    <source>
        <dbReference type="EMBL" id="BCS25349.1"/>
    </source>
</evidence>
<evidence type="ECO:0000256" key="4">
    <source>
        <dbReference type="SAM" id="MobiDB-lite"/>
    </source>
</evidence>
<feature type="domain" description="Amine oxidase" evidence="5">
    <location>
        <begin position="48"/>
        <end position="121"/>
    </location>
</feature>
<organism evidence="6 7">
    <name type="scientific">Aspergillus puulaauensis</name>
    <dbReference type="NCBI Taxonomy" id="1220207"/>
    <lineage>
        <taxon>Eukaryota</taxon>
        <taxon>Fungi</taxon>
        <taxon>Dikarya</taxon>
        <taxon>Ascomycota</taxon>
        <taxon>Pezizomycotina</taxon>
        <taxon>Eurotiomycetes</taxon>
        <taxon>Eurotiomycetidae</taxon>
        <taxon>Eurotiales</taxon>
        <taxon>Aspergillaceae</taxon>
        <taxon>Aspergillus</taxon>
    </lineage>
</organism>
<dbReference type="InterPro" id="IPR050703">
    <property type="entry name" value="Flavin_MAO"/>
</dbReference>
<dbReference type="Gene3D" id="3.50.50.60">
    <property type="entry name" value="FAD/NAD(P)-binding domain"/>
    <property type="match status" value="1"/>
</dbReference>
<keyword evidence="7" id="KW-1185">Reference proteome</keyword>
<name>A0A7R7XRB3_9EURO</name>
<dbReference type="GO" id="GO:0097621">
    <property type="term" value="F:monoamine oxidase activity"/>
    <property type="evidence" value="ECO:0007669"/>
    <property type="project" value="UniProtKB-EC"/>
</dbReference>
<evidence type="ECO:0000259" key="5">
    <source>
        <dbReference type="Pfam" id="PF01593"/>
    </source>
</evidence>
<dbReference type="PANTHER" id="PTHR43563">
    <property type="entry name" value="AMINE OXIDASE"/>
    <property type="match status" value="1"/>
</dbReference>
<dbReference type="EMBL" id="AP024447">
    <property type="protein sequence ID" value="BCS25349.1"/>
    <property type="molecule type" value="Genomic_DNA"/>
</dbReference>
<sequence length="165" mass="17907">MHSASHQGRLQWTPTSVTVGLETQTVIPSTPESDLKHSYDAIVIGARFTGLTAARDISLAHGSNGLLVDARDRIRGRTWTASAVSEDFDIGGTWIHGNEHHFFAQAYRCGLDRLIKTSNSTEKPEKVIYKAATSDLVKSTSRQWMAASRRSDKPSSAPTGSPAAN</sequence>
<protein>
    <recommendedName>
        <fullName evidence="2">monoamine oxidase</fullName>
        <ecNumber evidence="2">1.4.3.4</ecNumber>
    </recommendedName>
</protein>
<reference evidence="6" key="2">
    <citation type="submission" date="2021-02" db="EMBL/GenBank/DDBJ databases">
        <title>Aspergillus puulaauensis MK2 genome sequence.</title>
        <authorList>
            <person name="Futagami T."/>
            <person name="Mori K."/>
            <person name="Kadooka C."/>
            <person name="Tanaka T."/>
        </authorList>
    </citation>
    <scope>NUCLEOTIDE SEQUENCE</scope>
    <source>
        <strain evidence="6">MK2</strain>
    </source>
</reference>
<dbReference type="InterPro" id="IPR002937">
    <property type="entry name" value="Amino_oxidase"/>
</dbReference>
<accession>A0A7R7XRB3</accession>
<reference evidence="6" key="1">
    <citation type="submission" date="2021-01" db="EMBL/GenBank/DDBJ databases">
        <authorList>
            <consortium name="Aspergillus puulaauensis MK2 genome sequencing consortium"/>
            <person name="Kazuki M."/>
            <person name="Futagami T."/>
        </authorList>
    </citation>
    <scope>NUCLEOTIDE SEQUENCE</scope>
    <source>
        <strain evidence="6">MK2</strain>
    </source>
</reference>
<dbReference type="Proteomes" id="UP000654913">
    <property type="component" value="Chromosome 5"/>
</dbReference>
<evidence type="ECO:0000256" key="2">
    <source>
        <dbReference type="ARBA" id="ARBA00012804"/>
    </source>
</evidence>
<feature type="region of interest" description="Disordered" evidence="4">
    <location>
        <begin position="141"/>
        <end position="165"/>
    </location>
</feature>
<dbReference type="OrthoDB" id="7777654at2759"/>
<dbReference type="KEGG" id="apuu:APUU_50060A"/>
<dbReference type="InterPro" id="IPR036188">
    <property type="entry name" value="FAD/NAD-bd_sf"/>
</dbReference>
<dbReference type="EC" id="1.4.3.4" evidence="2"/>
<comment type="similarity">
    <text evidence="1">Belongs to the flavin monoamine oxidase family.</text>
</comment>
<proteinExistence type="inferred from homology"/>
<dbReference type="AlphaFoldDB" id="A0A7R7XRB3"/>
<evidence type="ECO:0000256" key="3">
    <source>
        <dbReference type="ARBA" id="ARBA00048448"/>
    </source>
</evidence>
<dbReference type="PANTHER" id="PTHR43563:SF1">
    <property type="entry name" value="AMINE OXIDASE [FLAVIN-CONTAINING] B"/>
    <property type="match status" value="1"/>
</dbReference>
<evidence type="ECO:0000313" key="7">
    <source>
        <dbReference type="Proteomes" id="UP000654913"/>
    </source>
</evidence>
<feature type="compositionally biased region" description="Polar residues" evidence="4">
    <location>
        <begin position="154"/>
        <end position="165"/>
    </location>
</feature>
<dbReference type="GeneID" id="64975354"/>
<evidence type="ECO:0000256" key="1">
    <source>
        <dbReference type="ARBA" id="ARBA00005995"/>
    </source>
</evidence>
<dbReference type="RefSeq" id="XP_041557543.1">
    <property type="nucleotide sequence ID" value="XM_041705015.1"/>
</dbReference>
<gene>
    <name evidence="6" type="ORF">APUU_50060A</name>
</gene>
<dbReference type="SUPFAM" id="SSF51905">
    <property type="entry name" value="FAD/NAD(P)-binding domain"/>
    <property type="match status" value="1"/>
</dbReference>
<dbReference type="Pfam" id="PF01593">
    <property type="entry name" value="Amino_oxidase"/>
    <property type="match status" value="1"/>
</dbReference>
<comment type="catalytic activity">
    <reaction evidence="3">
        <text>a secondary aliphatic amine + O2 + H2O = a primary amine + an aldehyde + H2O2</text>
        <dbReference type="Rhea" id="RHEA:26414"/>
        <dbReference type="ChEBI" id="CHEBI:15377"/>
        <dbReference type="ChEBI" id="CHEBI:15379"/>
        <dbReference type="ChEBI" id="CHEBI:16240"/>
        <dbReference type="ChEBI" id="CHEBI:17478"/>
        <dbReference type="ChEBI" id="CHEBI:58855"/>
        <dbReference type="ChEBI" id="CHEBI:65296"/>
        <dbReference type="EC" id="1.4.3.4"/>
    </reaction>
</comment>